<evidence type="ECO:0000256" key="1">
    <source>
        <dbReference type="SAM" id="SignalP"/>
    </source>
</evidence>
<organism evidence="2">
    <name type="scientific">Rhipicephalus pulchellus</name>
    <name type="common">Yellow backed tick</name>
    <name type="synonym">Dermacentor pulchellus</name>
    <dbReference type="NCBI Taxonomy" id="72859"/>
    <lineage>
        <taxon>Eukaryota</taxon>
        <taxon>Metazoa</taxon>
        <taxon>Ecdysozoa</taxon>
        <taxon>Arthropoda</taxon>
        <taxon>Chelicerata</taxon>
        <taxon>Arachnida</taxon>
        <taxon>Acari</taxon>
        <taxon>Parasitiformes</taxon>
        <taxon>Ixodida</taxon>
        <taxon>Ixodoidea</taxon>
        <taxon>Ixodidae</taxon>
        <taxon>Rhipicephalinae</taxon>
        <taxon>Rhipicephalus</taxon>
        <taxon>Rhipicephalus</taxon>
    </lineage>
</organism>
<protein>
    <submittedName>
        <fullName evidence="2">Putative secreted salivary protein</fullName>
    </submittedName>
</protein>
<feature type="chain" id="PRO_5003981340" evidence="1">
    <location>
        <begin position="20"/>
        <end position="70"/>
    </location>
</feature>
<keyword evidence="1" id="KW-0732">Signal</keyword>
<dbReference type="AlphaFoldDB" id="L7M0B9"/>
<dbReference type="EMBL" id="GACK01007258">
    <property type="protein sequence ID" value="JAA57776.1"/>
    <property type="molecule type" value="mRNA"/>
</dbReference>
<reference evidence="2" key="2">
    <citation type="journal article" date="2015" name="J. Proteomics">
        <title>Sexual differences in the sialomes of the zebra tick, Rhipicephalus pulchellus.</title>
        <authorList>
            <person name="Tan A.W."/>
            <person name="Francischetti I.M."/>
            <person name="Slovak M."/>
            <person name="Kini R.M."/>
            <person name="Ribeiro J.M."/>
        </authorList>
    </citation>
    <scope>NUCLEOTIDE SEQUENCE</scope>
    <source>
        <tissue evidence="2">Salivary gland</tissue>
    </source>
</reference>
<feature type="signal peptide" evidence="1">
    <location>
        <begin position="1"/>
        <end position="19"/>
    </location>
</feature>
<proteinExistence type="evidence at transcript level"/>
<reference evidence="2" key="1">
    <citation type="submission" date="2012-11" db="EMBL/GenBank/DDBJ databases">
        <authorList>
            <person name="Lucero-Rivera Y.E."/>
            <person name="Tovar-Ramirez D."/>
        </authorList>
    </citation>
    <scope>NUCLEOTIDE SEQUENCE</scope>
    <source>
        <tissue evidence="2">Salivary gland</tissue>
    </source>
</reference>
<sequence>MNNLTACFIIFTLFHIRYYWQPSSNALVEAGRVISGPKDCWRYDCCPGGCPVHCRCPSPFARLFGVNNCR</sequence>
<accession>L7M0B9</accession>
<name>L7M0B9_RHIPC</name>
<evidence type="ECO:0000313" key="2">
    <source>
        <dbReference type="EMBL" id="JAA57776.1"/>
    </source>
</evidence>